<dbReference type="PANTHER" id="PTHR48090">
    <property type="entry name" value="UNDECAPRENYL-PHOSPHATE 4-DEOXY-4-FORMAMIDO-L-ARABINOSE TRANSFERASE-RELATED"/>
    <property type="match status" value="1"/>
</dbReference>
<sequence length="203" mass="23581">MLKDYDYIVVNDGSSDRTKDILEENNFNYLDLPINLGIGGAMQAGYKYALRNNYDYAIQLDADGQHDPDDLKILVNTIKNSEYDMVIGSRFIEKTNYKGSFFRRVGIYYFYLMIKALTGVKVTDPTSGYRIVNKRIIKEFAKRYPQDYPEVEVVVDLAKKKYKIKEVKVEMKSRQGGNSSITPIKSIYYMTKVSFFSLIRRVF</sequence>
<dbReference type="Pfam" id="PF00535">
    <property type="entry name" value="Glycos_transf_2"/>
    <property type="match status" value="1"/>
</dbReference>
<organism evidence="2 3">
    <name type="scientific">Aeribacillus alveayuensis</name>
    <dbReference type="NCBI Taxonomy" id="279215"/>
    <lineage>
        <taxon>Bacteria</taxon>
        <taxon>Bacillati</taxon>
        <taxon>Bacillota</taxon>
        <taxon>Bacilli</taxon>
        <taxon>Bacillales</taxon>
        <taxon>Bacillaceae</taxon>
        <taxon>Aeribacillus</taxon>
    </lineage>
</organism>
<dbReference type="EMBL" id="JAUSTR010000002">
    <property type="protein sequence ID" value="MDQ0161898.1"/>
    <property type="molecule type" value="Genomic_DNA"/>
</dbReference>
<evidence type="ECO:0000259" key="1">
    <source>
        <dbReference type="Pfam" id="PF00535"/>
    </source>
</evidence>
<evidence type="ECO:0000313" key="3">
    <source>
        <dbReference type="Proteomes" id="UP001225646"/>
    </source>
</evidence>
<name>A0ABT9VLP9_9BACI</name>
<comment type="caution">
    <text evidence="2">The sequence shown here is derived from an EMBL/GenBank/DDBJ whole genome shotgun (WGS) entry which is preliminary data.</text>
</comment>
<dbReference type="InterPro" id="IPR001173">
    <property type="entry name" value="Glyco_trans_2-like"/>
</dbReference>
<dbReference type="Gene3D" id="3.90.550.10">
    <property type="entry name" value="Spore Coat Polysaccharide Biosynthesis Protein SpsA, Chain A"/>
    <property type="match status" value="1"/>
</dbReference>
<evidence type="ECO:0000313" key="2">
    <source>
        <dbReference type="EMBL" id="MDQ0161898.1"/>
    </source>
</evidence>
<dbReference type="InterPro" id="IPR029044">
    <property type="entry name" value="Nucleotide-diphossugar_trans"/>
</dbReference>
<feature type="domain" description="Glycosyltransferase 2-like" evidence="1">
    <location>
        <begin position="3"/>
        <end position="139"/>
    </location>
</feature>
<dbReference type="InterPro" id="IPR050256">
    <property type="entry name" value="Glycosyltransferase_2"/>
</dbReference>
<dbReference type="SUPFAM" id="SSF53448">
    <property type="entry name" value="Nucleotide-diphospho-sugar transferases"/>
    <property type="match status" value="1"/>
</dbReference>
<keyword evidence="3" id="KW-1185">Reference proteome</keyword>
<accession>A0ABT9VLP9</accession>
<protein>
    <submittedName>
        <fullName evidence="2">Glycosyltransferase involved in cell wall biosynthesis</fullName>
    </submittedName>
</protein>
<dbReference type="CDD" id="cd04179">
    <property type="entry name" value="DPM_DPG-synthase_like"/>
    <property type="match status" value="1"/>
</dbReference>
<reference evidence="2 3" key="1">
    <citation type="submission" date="2023-07" db="EMBL/GenBank/DDBJ databases">
        <title>Genomic Encyclopedia of Type Strains, Phase IV (KMG-IV): sequencing the most valuable type-strain genomes for metagenomic binning, comparative biology and taxonomic classification.</title>
        <authorList>
            <person name="Goeker M."/>
        </authorList>
    </citation>
    <scope>NUCLEOTIDE SEQUENCE [LARGE SCALE GENOMIC DNA]</scope>
    <source>
        <strain evidence="2 3">DSM 19092</strain>
    </source>
</reference>
<gene>
    <name evidence="2" type="ORF">J2S06_000972</name>
</gene>
<proteinExistence type="predicted"/>
<dbReference type="Proteomes" id="UP001225646">
    <property type="component" value="Unassembled WGS sequence"/>
</dbReference>